<dbReference type="EMBL" id="FNHS01000025">
    <property type="protein sequence ID" value="SDO51636.1"/>
    <property type="molecule type" value="Genomic_DNA"/>
</dbReference>
<organism evidence="1 2">
    <name type="scientific">Methylobacterium phyllostachyos</name>
    <dbReference type="NCBI Taxonomy" id="582672"/>
    <lineage>
        <taxon>Bacteria</taxon>
        <taxon>Pseudomonadati</taxon>
        <taxon>Pseudomonadota</taxon>
        <taxon>Alphaproteobacteria</taxon>
        <taxon>Hyphomicrobiales</taxon>
        <taxon>Methylobacteriaceae</taxon>
        <taxon>Methylobacterium</taxon>
    </lineage>
</organism>
<dbReference type="RefSeq" id="WP_091722199.1">
    <property type="nucleotide sequence ID" value="NZ_FNHS01000025.1"/>
</dbReference>
<sequence length="186" mass="20584">MADGTWTEAVKFWGGLAGIGTAAFTLWDRAVRSRPWVEPHITLSAGFPLGMAEIDTPPHLRVHNPSRRTIGIRTVVFHGRGIPRLALTEDVGRDVHPKRLLPIGAGKSRLFEVMWVVEPGQDAEATVWIVIWWRPLAAVLPRVPILLRTSVGTLIRLQDAEAQRARDEEEARRLGTAPVLMEAGQG</sequence>
<reference evidence="2" key="1">
    <citation type="submission" date="2016-10" db="EMBL/GenBank/DDBJ databases">
        <authorList>
            <person name="Varghese N."/>
            <person name="Submissions S."/>
        </authorList>
    </citation>
    <scope>NUCLEOTIDE SEQUENCE [LARGE SCALE GENOMIC DNA]</scope>
    <source>
        <strain evidence="2">BL47</strain>
    </source>
</reference>
<evidence type="ECO:0000313" key="2">
    <source>
        <dbReference type="Proteomes" id="UP000198704"/>
    </source>
</evidence>
<dbReference type="AlphaFoldDB" id="A0A1H0K6W8"/>
<evidence type="ECO:0000313" key="1">
    <source>
        <dbReference type="EMBL" id="SDO51636.1"/>
    </source>
</evidence>
<proteinExistence type="predicted"/>
<name>A0A1H0K6W8_9HYPH</name>
<gene>
    <name evidence="1" type="ORF">SAMN05216360_12522</name>
</gene>
<dbReference type="STRING" id="582672.SAMN05216360_12522"/>
<keyword evidence="2" id="KW-1185">Reference proteome</keyword>
<protein>
    <submittedName>
        <fullName evidence="1">Uncharacterized protein</fullName>
    </submittedName>
</protein>
<dbReference type="OrthoDB" id="8020203at2"/>
<accession>A0A1H0K6W8</accession>
<dbReference type="Proteomes" id="UP000198704">
    <property type="component" value="Unassembled WGS sequence"/>
</dbReference>